<evidence type="ECO:0000259" key="9">
    <source>
        <dbReference type="Pfam" id="PF13962"/>
    </source>
</evidence>
<reference evidence="10 11" key="1">
    <citation type="journal article" date="2021" name="Comput. Struct. Biotechnol. J.">
        <title>De novo genome assembly of the potent medicinal plant Rehmannia glutinosa using nanopore technology.</title>
        <authorList>
            <person name="Ma L."/>
            <person name="Dong C."/>
            <person name="Song C."/>
            <person name="Wang X."/>
            <person name="Zheng X."/>
            <person name="Niu Y."/>
            <person name="Chen S."/>
            <person name="Feng W."/>
        </authorList>
    </citation>
    <scope>NUCLEOTIDE SEQUENCE [LARGE SCALE GENOMIC DNA]</scope>
    <source>
        <strain evidence="10">DH-2019</strain>
    </source>
</reference>
<gene>
    <name evidence="10" type="ORF">DH2020_001844</name>
</gene>
<dbReference type="EMBL" id="JABTTQ020000002">
    <property type="protein sequence ID" value="KAK6162003.1"/>
    <property type="molecule type" value="Genomic_DNA"/>
</dbReference>
<feature type="repeat" description="ANK" evidence="7">
    <location>
        <begin position="108"/>
        <end position="140"/>
    </location>
</feature>
<evidence type="ECO:0000256" key="1">
    <source>
        <dbReference type="ARBA" id="ARBA00004141"/>
    </source>
</evidence>
<dbReference type="Pfam" id="PF12796">
    <property type="entry name" value="Ank_2"/>
    <property type="match status" value="2"/>
</dbReference>
<dbReference type="Gene3D" id="1.25.40.20">
    <property type="entry name" value="Ankyrin repeat-containing domain"/>
    <property type="match status" value="2"/>
</dbReference>
<keyword evidence="3" id="KW-0677">Repeat</keyword>
<dbReference type="Pfam" id="PF13962">
    <property type="entry name" value="PGG"/>
    <property type="match status" value="1"/>
</dbReference>
<evidence type="ECO:0000256" key="6">
    <source>
        <dbReference type="ARBA" id="ARBA00023136"/>
    </source>
</evidence>
<keyword evidence="6 8" id="KW-0472">Membrane</keyword>
<dbReference type="PANTHER" id="PTHR24186:SF37">
    <property type="entry name" value="PGG DOMAIN-CONTAINING PROTEIN"/>
    <property type="match status" value="1"/>
</dbReference>
<evidence type="ECO:0000256" key="5">
    <source>
        <dbReference type="ARBA" id="ARBA00023043"/>
    </source>
</evidence>
<proteinExistence type="predicted"/>
<keyword evidence="11" id="KW-1185">Reference proteome</keyword>
<dbReference type="SUPFAM" id="SSF48403">
    <property type="entry name" value="Ankyrin repeat"/>
    <property type="match status" value="1"/>
</dbReference>
<evidence type="ECO:0000256" key="7">
    <source>
        <dbReference type="PROSITE-ProRule" id="PRU00023"/>
    </source>
</evidence>
<dbReference type="InterPro" id="IPR026961">
    <property type="entry name" value="PGG_dom"/>
</dbReference>
<dbReference type="SMART" id="SM00248">
    <property type="entry name" value="ANK"/>
    <property type="match status" value="6"/>
</dbReference>
<dbReference type="InterPro" id="IPR002110">
    <property type="entry name" value="Ankyrin_rpt"/>
</dbReference>
<name>A0ABR0XS15_REHGL</name>
<dbReference type="PROSITE" id="PS50297">
    <property type="entry name" value="ANK_REP_REGION"/>
    <property type="match status" value="2"/>
</dbReference>
<comment type="caution">
    <text evidence="10">The sequence shown here is derived from an EMBL/GenBank/DDBJ whole genome shotgun (WGS) entry which is preliminary data.</text>
</comment>
<evidence type="ECO:0000256" key="4">
    <source>
        <dbReference type="ARBA" id="ARBA00022989"/>
    </source>
</evidence>
<dbReference type="InterPro" id="IPR036770">
    <property type="entry name" value="Ankyrin_rpt-contain_sf"/>
</dbReference>
<evidence type="ECO:0000313" key="11">
    <source>
        <dbReference type="Proteomes" id="UP001318860"/>
    </source>
</evidence>
<feature type="domain" description="PGG" evidence="9">
    <location>
        <begin position="272"/>
        <end position="382"/>
    </location>
</feature>
<comment type="subcellular location">
    <subcellularLocation>
        <location evidence="1">Membrane</location>
        <topology evidence="1">Multi-pass membrane protein</topology>
    </subcellularLocation>
</comment>
<accession>A0ABR0XS15</accession>
<evidence type="ECO:0000313" key="10">
    <source>
        <dbReference type="EMBL" id="KAK6162003.1"/>
    </source>
</evidence>
<evidence type="ECO:0000256" key="2">
    <source>
        <dbReference type="ARBA" id="ARBA00022692"/>
    </source>
</evidence>
<evidence type="ECO:0000256" key="3">
    <source>
        <dbReference type="ARBA" id="ARBA00022737"/>
    </source>
</evidence>
<keyword evidence="5 7" id="KW-0040">ANK repeat</keyword>
<protein>
    <recommendedName>
        <fullName evidence="9">PGG domain-containing protein</fullName>
    </recommendedName>
</protein>
<evidence type="ECO:0000256" key="8">
    <source>
        <dbReference type="SAM" id="Phobius"/>
    </source>
</evidence>
<keyword evidence="2 8" id="KW-0812">Transmembrane</keyword>
<feature type="transmembrane region" description="Helical" evidence="8">
    <location>
        <begin position="393"/>
        <end position="414"/>
    </location>
</feature>
<keyword evidence="4 8" id="KW-1133">Transmembrane helix</keyword>
<dbReference type="PANTHER" id="PTHR24186">
    <property type="entry name" value="PROTEIN PHOSPHATASE 1 REGULATORY SUBUNIT"/>
    <property type="match status" value="1"/>
</dbReference>
<feature type="transmembrane region" description="Helical" evidence="8">
    <location>
        <begin position="357"/>
        <end position="381"/>
    </location>
</feature>
<dbReference type="PROSITE" id="PS50088">
    <property type="entry name" value="ANK_REPEAT"/>
    <property type="match status" value="2"/>
</dbReference>
<feature type="transmembrane region" description="Helical" evidence="8">
    <location>
        <begin position="280"/>
        <end position="300"/>
    </location>
</feature>
<dbReference type="Proteomes" id="UP001318860">
    <property type="component" value="Unassembled WGS sequence"/>
</dbReference>
<organism evidence="10 11">
    <name type="scientific">Rehmannia glutinosa</name>
    <name type="common">Chinese foxglove</name>
    <dbReference type="NCBI Taxonomy" id="99300"/>
    <lineage>
        <taxon>Eukaryota</taxon>
        <taxon>Viridiplantae</taxon>
        <taxon>Streptophyta</taxon>
        <taxon>Embryophyta</taxon>
        <taxon>Tracheophyta</taxon>
        <taxon>Spermatophyta</taxon>
        <taxon>Magnoliopsida</taxon>
        <taxon>eudicotyledons</taxon>
        <taxon>Gunneridae</taxon>
        <taxon>Pentapetalae</taxon>
        <taxon>asterids</taxon>
        <taxon>lamiids</taxon>
        <taxon>Lamiales</taxon>
        <taxon>Orobanchaceae</taxon>
        <taxon>Rehmannieae</taxon>
        <taxon>Rehmannia</taxon>
    </lineage>
</organism>
<sequence length="424" mass="47486">MEICLETKLFEAAAKGNINSLQKLLNDDPLILDRVSLNCFSETPLHVATLLGHIDFVKEIISIKPELTSELNLHQSSPLHLASAKGHVDVVRALLSVNPRTCLARDRNGLTPLHLAAIKGRLEVLKVLLEARRDAARVEVYRGENILHLCVKYYQLEALKLLVENIVDPEFINGRDIDGNTVLHLAVADKQVEAINFLMSVAALEVNALNLNGMTALDVLIKSRRDVRDSEIKESLTKAGIFRTSETNIPSINVNQNIQKNSWKRLLKQQDDWLEKKRSALMVVASLIATMAFQIGMTAWSTYRQSVPHPHAAGLSVMARNYPKGYPRFYIVNTTGFIASLKDHIAPDEWIAVETQIFYVDSMVITWIAITMIALTYALSITMLTPPEEARSILYVVGYSVFVWVCSMVLLARWTHDSFDGEGD</sequence>
<feature type="repeat" description="ANK" evidence="7">
    <location>
        <begin position="74"/>
        <end position="96"/>
    </location>
</feature>